<dbReference type="GO" id="GO:0016829">
    <property type="term" value="F:lyase activity"/>
    <property type="evidence" value="ECO:0007669"/>
    <property type="project" value="UniProtKB-KW"/>
</dbReference>
<dbReference type="Pfam" id="PF06754">
    <property type="entry name" value="PhnG"/>
    <property type="match status" value="1"/>
</dbReference>
<evidence type="ECO:0000313" key="2">
    <source>
        <dbReference type="Proteomes" id="UP001186452"/>
    </source>
</evidence>
<sequence>MDTTEKRKHWMSVLAQASFEKLSTLWQQSQTQHGLAPDYTIIRPAEIGLAQVRARMGSTGRQFNIGDVTITRAAVQLAGGEMGYSYLQGRNKQHAELAAVLDGLLQADQYHEVVFAQIISPLAADKQAERELRQQEVASSKVDFFTMVRGED</sequence>
<protein>
    <submittedName>
        <fullName evidence="1">Phosphonate C-P lyase system protein PhnG</fullName>
    </submittedName>
</protein>
<dbReference type="InterPro" id="IPR009609">
    <property type="entry name" value="Phosphonate_metab_PhnG"/>
</dbReference>
<comment type="caution">
    <text evidence="1">The sequence shown here is derived from an EMBL/GenBank/DDBJ whole genome shotgun (WGS) entry which is preliminary data.</text>
</comment>
<keyword evidence="2" id="KW-1185">Reference proteome</keyword>
<keyword evidence="1" id="KW-0456">Lyase</keyword>
<evidence type="ECO:0000313" key="1">
    <source>
        <dbReference type="EMBL" id="MDV5170053.1"/>
    </source>
</evidence>
<dbReference type="RefSeq" id="WP_317522835.1">
    <property type="nucleotide sequence ID" value="NZ_JAWJZI010000005.1"/>
</dbReference>
<dbReference type="EMBL" id="JAWJZI010000005">
    <property type="protein sequence ID" value="MDV5170053.1"/>
    <property type="molecule type" value="Genomic_DNA"/>
</dbReference>
<gene>
    <name evidence="1" type="primary">phnG</name>
    <name evidence="1" type="ORF">R2X38_13705</name>
</gene>
<organism evidence="1 2">
    <name type="scientific">Photobacterium rosenbergii</name>
    <dbReference type="NCBI Taxonomy" id="294936"/>
    <lineage>
        <taxon>Bacteria</taxon>
        <taxon>Pseudomonadati</taxon>
        <taxon>Pseudomonadota</taxon>
        <taxon>Gammaproteobacteria</taxon>
        <taxon>Vibrionales</taxon>
        <taxon>Vibrionaceae</taxon>
        <taxon>Photobacterium</taxon>
    </lineage>
</organism>
<dbReference type="NCBIfam" id="TIGR03293">
    <property type="entry name" value="PhnG_redo"/>
    <property type="match status" value="1"/>
</dbReference>
<dbReference type="Proteomes" id="UP001186452">
    <property type="component" value="Unassembled WGS sequence"/>
</dbReference>
<name>A0ABU3ZJG8_9GAMM</name>
<reference evidence="1 2" key="1">
    <citation type="submission" date="2023-10" db="EMBL/GenBank/DDBJ databases">
        <title>Marine bacteria isolated from horseshoe crab.</title>
        <authorList>
            <person name="Cheng T.H."/>
        </authorList>
    </citation>
    <scope>NUCLEOTIDE SEQUENCE [LARGE SCALE GENOMIC DNA]</scope>
    <source>
        <strain evidence="1 2">HSC6</strain>
    </source>
</reference>
<accession>A0ABU3ZJG8</accession>
<proteinExistence type="predicted"/>